<dbReference type="InterPro" id="IPR001910">
    <property type="entry name" value="Inosine/uridine_hydrolase_dom"/>
</dbReference>
<feature type="domain" description="Inosine/uridine-preferring nucleoside hydrolase" evidence="4">
    <location>
        <begin position="13"/>
        <end position="197"/>
    </location>
</feature>
<dbReference type="InterPro" id="IPR036452">
    <property type="entry name" value="Ribo_hydro-like"/>
</dbReference>
<feature type="domain" description="Inosine/uridine-preferring nucleoside hydrolase" evidence="4">
    <location>
        <begin position="213"/>
        <end position="378"/>
    </location>
</feature>
<proteinExistence type="inferred from homology"/>
<dbReference type="EMBL" id="JAPZBQ010000005">
    <property type="protein sequence ID" value="KAJ5330040.1"/>
    <property type="molecule type" value="Genomic_DNA"/>
</dbReference>
<evidence type="ECO:0000259" key="4">
    <source>
        <dbReference type="Pfam" id="PF01156"/>
    </source>
</evidence>
<evidence type="ECO:0000256" key="3">
    <source>
        <dbReference type="ARBA" id="ARBA00023295"/>
    </source>
</evidence>
<dbReference type="GO" id="GO:0005829">
    <property type="term" value="C:cytosol"/>
    <property type="evidence" value="ECO:0007669"/>
    <property type="project" value="TreeGrafter"/>
</dbReference>
<comment type="caution">
    <text evidence="5">The sequence shown here is derived from an EMBL/GenBank/DDBJ whole genome shotgun (WGS) entry which is preliminary data.</text>
</comment>
<dbReference type="SUPFAM" id="SSF53590">
    <property type="entry name" value="Nucleoside hydrolase"/>
    <property type="match status" value="1"/>
</dbReference>
<protein>
    <recommendedName>
        <fullName evidence="4">Inosine/uridine-preferring nucleoside hydrolase domain-containing protein</fullName>
    </recommendedName>
</protein>
<dbReference type="AlphaFoldDB" id="A0A9W9QAW4"/>
<dbReference type="PANTHER" id="PTHR12304:SF4">
    <property type="entry name" value="URIDINE NUCLEOSIDASE"/>
    <property type="match status" value="1"/>
</dbReference>
<dbReference type="CDD" id="cd02651">
    <property type="entry name" value="nuc_hydro_IU_UC_XIUA"/>
    <property type="match status" value="1"/>
</dbReference>
<dbReference type="GO" id="GO:0006152">
    <property type="term" value="P:purine nucleoside catabolic process"/>
    <property type="evidence" value="ECO:0007669"/>
    <property type="project" value="TreeGrafter"/>
</dbReference>
<sequence>MTISATEYSATPLWLDCDPGHDDAFAILIAAHHPSLHLLGISTIHGNASLENTTANAGSILTAIGKPDIPVYPGSQKPFSRPALHAPDIHGESGLDGTDLLPKPATPPISDRNTILAMRDTLLAQPKGVSWLVATGTLTNVALLFATFPEVAEHIAGLSLMGGAIGEGFTDAPMSRLPGEQSRIGNVTPWAEFNLYVRLQTISYCDAISNSGNYQCDPESSQSIFSNPIVAAKTTIIALDLTHQVLASQAVQTRILHGSIHSDQEPTVLRQILHALLTFFAATYEKAFGLTTGPPLHDPLAVAVILSTLNPAFATQHPNQALKFDDKNGERFALHIVTDGHHGEDVSVTGQMGRSIATPVDGPGVAIPRGVDLEAFWNMLLQCVQLADDCNAASVA</sequence>
<keyword evidence="3" id="KW-0326">Glycosidase</keyword>
<dbReference type="PANTHER" id="PTHR12304">
    <property type="entry name" value="INOSINE-URIDINE PREFERRING NUCLEOSIDE HYDROLASE"/>
    <property type="match status" value="1"/>
</dbReference>
<evidence type="ECO:0000256" key="2">
    <source>
        <dbReference type="ARBA" id="ARBA00022801"/>
    </source>
</evidence>
<evidence type="ECO:0000313" key="5">
    <source>
        <dbReference type="EMBL" id="KAJ5330040.1"/>
    </source>
</evidence>
<reference evidence="5" key="1">
    <citation type="submission" date="2022-12" db="EMBL/GenBank/DDBJ databases">
        <authorList>
            <person name="Petersen C."/>
        </authorList>
    </citation>
    <scope>NUCLEOTIDE SEQUENCE</scope>
    <source>
        <strain evidence="5">IBT 35673</strain>
    </source>
</reference>
<evidence type="ECO:0000313" key="6">
    <source>
        <dbReference type="Proteomes" id="UP001147695"/>
    </source>
</evidence>
<dbReference type="Proteomes" id="UP001147695">
    <property type="component" value="Unassembled WGS sequence"/>
</dbReference>
<accession>A0A9W9QAW4</accession>
<gene>
    <name evidence="5" type="ORF">N7452_010430</name>
</gene>
<name>A0A9W9QAW4_PENBR</name>
<dbReference type="Pfam" id="PF01156">
    <property type="entry name" value="IU_nuc_hydro"/>
    <property type="match status" value="2"/>
</dbReference>
<comment type="similarity">
    <text evidence="1">Belongs to the IUNH family.</text>
</comment>
<organism evidence="5 6">
    <name type="scientific">Penicillium brevicompactum</name>
    <dbReference type="NCBI Taxonomy" id="5074"/>
    <lineage>
        <taxon>Eukaryota</taxon>
        <taxon>Fungi</taxon>
        <taxon>Dikarya</taxon>
        <taxon>Ascomycota</taxon>
        <taxon>Pezizomycotina</taxon>
        <taxon>Eurotiomycetes</taxon>
        <taxon>Eurotiomycetidae</taxon>
        <taxon>Eurotiales</taxon>
        <taxon>Aspergillaceae</taxon>
        <taxon>Penicillium</taxon>
    </lineage>
</organism>
<dbReference type="Gene3D" id="3.90.245.10">
    <property type="entry name" value="Ribonucleoside hydrolase-like"/>
    <property type="match status" value="1"/>
</dbReference>
<dbReference type="InterPro" id="IPR023186">
    <property type="entry name" value="IUNH"/>
</dbReference>
<reference evidence="5" key="2">
    <citation type="journal article" date="2023" name="IMA Fungus">
        <title>Comparative genomic study of the Penicillium genus elucidates a diverse pangenome and 15 lateral gene transfer events.</title>
        <authorList>
            <person name="Petersen C."/>
            <person name="Sorensen T."/>
            <person name="Nielsen M.R."/>
            <person name="Sondergaard T.E."/>
            <person name="Sorensen J.L."/>
            <person name="Fitzpatrick D.A."/>
            <person name="Frisvad J.C."/>
            <person name="Nielsen K.L."/>
        </authorList>
    </citation>
    <scope>NUCLEOTIDE SEQUENCE</scope>
    <source>
        <strain evidence="5">IBT 35673</strain>
    </source>
</reference>
<evidence type="ECO:0000256" key="1">
    <source>
        <dbReference type="ARBA" id="ARBA00009176"/>
    </source>
</evidence>
<dbReference type="GO" id="GO:0008477">
    <property type="term" value="F:purine nucleosidase activity"/>
    <property type="evidence" value="ECO:0007669"/>
    <property type="project" value="TreeGrafter"/>
</dbReference>
<keyword evidence="2" id="KW-0378">Hydrolase</keyword>